<dbReference type="AlphaFoldDB" id="A0A1G2MH65"/>
<sequence>MFDSLTHHAYAIAGEREALVPQISSALERLLGIRARGNPDFRIEFHDVMGIDESRSLKEAAGRRAITGGRKIFVISARGVTKEAQNALLKLFEEPAPETHFFLIVPTLELLLPTLLSRLFVLRIGTERVGMVSERVREFLSAATPARLKTVQALVKSANEENGKKKLIAFMDDVERGLASGGTNAQRKSLEEVFRVKRYAHDRAPSFKLLFEHLALVLPKVE</sequence>
<dbReference type="EMBL" id="MHRJ01000026">
    <property type="protein sequence ID" value="OHA22381.1"/>
    <property type="molecule type" value="Genomic_DNA"/>
</dbReference>
<dbReference type="SUPFAM" id="SSF52540">
    <property type="entry name" value="P-loop containing nucleoside triphosphate hydrolases"/>
    <property type="match status" value="1"/>
</dbReference>
<evidence type="ECO:0000313" key="1">
    <source>
        <dbReference type="EMBL" id="OHA22381.1"/>
    </source>
</evidence>
<gene>
    <name evidence="1" type="ORF">A2W52_04900</name>
</gene>
<proteinExistence type="predicted"/>
<dbReference type="InterPro" id="IPR027417">
    <property type="entry name" value="P-loop_NTPase"/>
</dbReference>
<evidence type="ECO:0008006" key="3">
    <source>
        <dbReference type="Google" id="ProtNLM"/>
    </source>
</evidence>
<organism evidence="1 2">
    <name type="scientific">Candidatus Taylorbacteria bacterium RIFCSPHIGHO2_02_49_25</name>
    <dbReference type="NCBI Taxonomy" id="1802305"/>
    <lineage>
        <taxon>Bacteria</taxon>
        <taxon>Candidatus Tayloriibacteriota</taxon>
    </lineage>
</organism>
<accession>A0A1G2MH65</accession>
<dbReference type="Pfam" id="PF13177">
    <property type="entry name" value="DNA_pol3_delta2"/>
    <property type="match status" value="1"/>
</dbReference>
<reference evidence="1 2" key="1">
    <citation type="journal article" date="2016" name="Nat. Commun.">
        <title>Thousands of microbial genomes shed light on interconnected biogeochemical processes in an aquifer system.</title>
        <authorList>
            <person name="Anantharaman K."/>
            <person name="Brown C.T."/>
            <person name="Hug L.A."/>
            <person name="Sharon I."/>
            <person name="Castelle C.J."/>
            <person name="Probst A.J."/>
            <person name="Thomas B.C."/>
            <person name="Singh A."/>
            <person name="Wilkins M.J."/>
            <person name="Karaoz U."/>
            <person name="Brodie E.L."/>
            <person name="Williams K.H."/>
            <person name="Hubbard S.S."/>
            <person name="Banfield J.F."/>
        </authorList>
    </citation>
    <scope>NUCLEOTIDE SEQUENCE [LARGE SCALE GENOMIC DNA]</scope>
</reference>
<protein>
    <recommendedName>
        <fullName evidence="3">DNA polymerase III subunit delta</fullName>
    </recommendedName>
</protein>
<dbReference type="Gene3D" id="3.40.50.300">
    <property type="entry name" value="P-loop containing nucleotide triphosphate hydrolases"/>
    <property type="match status" value="1"/>
</dbReference>
<evidence type="ECO:0000313" key="2">
    <source>
        <dbReference type="Proteomes" id="UP000176493"/>
    </source>
</evidence>
<name>A0A1G2MH65_9BACT</name>
<comment type="caution">
    <text evidence="1">The sequence shown here is derived from an EMBL/GenBank/DDBJ whole genome shotgun (WGS) entry which is preliminary data.</text>
</comment>
<dbReference type="Proteomes" id="UP000176493">
    <property type="component" value="Unassembled WGS sequence"/>
</dbReference>